<reference evidence="1 2" key="1">
    <citation type="submission" date="2015-01" db="EMBL/GenBank/DDBJ databases">
        <title>Evolution of Trichinella species and genotypes.</title>
        <authorList>
            <person name="Korhonen P.K."/>
            <person name="Edoardo P."/>
            <person name="Giuseppe L.R."/>
            <person name="Gasser R.B."/>
        </authorList>
    </citation>
    <scope>NUCLEOTIDE SEQUENCE [LARGE SCALE GENOMIC DNA]</scope>
    <source>
        <strain evidence="1">ISS3</strain>
    </source>
</reference>
<proteinExistence type="predicted"/>
<organism evidence="1 2">
    <name type="scientific">Trichinella spiralis</name>
    <name type="common">Trichina worm</name>
    <dbReference type="NCBI Taxonomy" id="6334"/>
    <lineage>
        <taxon>Eukaryota</taxon>
        <taxon>Metazoa</taxon>
        <taxon>Ecdysozoa</taxon>
        <taxon>Nematoda</taxon>
        <taxon>Enoplea</taxon>
        <taxon>Dorylaimia</taxon>
        <taxon>Trichinellida</taxon>
        <taxon>Trichinellidae</taxon>
        <taxon>Trichinella</taxon>
    </lineage>
</organism>
<gene>
    <name evidence="1" type="ORF">T01_3492</name>
</gene>
<dbReference type="OrthoDB" id="5918064at2759"/>
<comment type="caution">
    <text evidence="1">The sequence shown here is derived from an EMBL/GenBank/DDBJ whole genome shotgun (WGS) entry which is preliminary data.</text>
</comment>
<dbReference type="Proteomes" id="UP000054776">
    <property type="component" value="Unassembled WGS sequence"/>
</dbReference>
<name>A0A0V1AY73_TRISP</name>
<protein>
    <submittedName>
        <fullName evidence="1">Uncharacterized protein</fullName>
    </submittedName>
</protein>
<evidence type="ECO:0000313" key="2">
    <source>
        <dbReference type="Proteomes" id="UP000054776"/>
    </source>
</evidence>
<accession>A0A0V1AY73</accession>
<evidence type="ECO:0000313" key="1">
    <source>
        <dbReference type="EMBL" id="KRY29735.1"/>
    </source>
</evidence>
<dbReference type="AlphaFoldDB" id="A0A0V1AY73"/>
<dbReference type="EMBL" id="JYDH01000162">
    <property type="protein sequence ID" value="KRY29735.1"/>
    <property type="molecule type" value="Genomic_DNA"/>
</dbReference>
<keyword evidence="2" id="KW-1185">Reference proteome</keyword>
<sequence length="147" mass="16302">MSNASGNASPACSESSFGLLAEFMDDQASQRSSSAAKKRKIANFKFEFSLSILIMLMKTHGGDRGGRVTKFLISFAIRAIQEVIGGGSQCEAVESDRILPGELFIHFNLDHYQISSFPMPDSIQRKLIATKRYFVYAQSARLAIWQL</sequence>